<gene>
    <name evidence="1" type="ORF">Tci_061418</name>
</gene>
<reference evidence="1" key="1">
    <citation type="journal article" date="2019" name="Sci. Rep.">
        <title>Draft genome of Tanacetum cinerariifolium, the natural source of mosquito coil.</title>
        <authorList>
            <person name="Yamashiro T."/>
            <person name="Shiraishi A."/>
            <person name="Satake H."/>
            <person name="Nakayama K."/>
        </authorList>
    </citation>
    <scope>NUCLEOTIDE SEQUENCE</scope>
</reference>
<evidence type="ECO:0000313" key="1">
    <source>
        <dbReference type="EMBL" id="GEU89440.1"/>
    </source>
</evidence>
<organism evidence="1">
    <name type="scientific">Tanacetum cinerariifolium</name>
    <name type="common">Dalmatian daisy</name>
    <name type="synonym">Chrysanthemum cinerariifolium</name>
    <dbReference type="NCBI Taxonomy" id="118510"/>
    <lineage>
        <taxon>Eukaryota</taxon>
        <taxon>Viridiplantae</taxon>
        <taxon>Streptophyta</taxon>
        <taxon>Embryophyta</taxon>
        <taxon>Tracheophyta</taxon>
        <taxon>Spermatophyta</taxon>
        <taxon>Magnoliopsida</taxon>
        <taxon>eudicotyledons</taxon>
        <taxon>Gunneridae</taxon>
        <taxon>Pentapetalae</taxon>
        <taxon>asterids</taxon>
        <taxon>campanulids</taxon>
        <taxon>Asterales</taxon>
        <taxon>Asteraceae</taxon>
        <taxon>Asteroideae</taxon>
        <taxon>Anthemideae</taxon>
        <taxon>Anthemidinae</taxon>
        <taxon>Tanacetum</taxon>
    </lineage>
</organism>
<comment type="caution">
    <text evidence="1">The sequence shown here is derived from an EMBL/GenBank/DDBJ whole genome shotgun (WGS) entry which is preliminary data.</text>
</comment>
<dbReference type="EMBL" id="BKCJ010009965">
    <property type="protein sequence ID" value="GEU89440.1"/>
    <property type="molecule type" value="Genomic_DNA"/>
</dbReference>
<protein>
    <submittedName>
        <fullName evidence="1">Uncharacterized protein</fullName>
    </submittedName>
</protein>
<sequence length="84" mass="9211">MSDLNKVLYGVTQAQLAQKLEISSLRAVRIFVRALPLKGKFIIGVEFLDLKIASTNGIVEMPNVDTSVSVRSGEEININVHWGA</sequence>
<dbReference type="AlphaFoldDB" id="A0A6L2NTF7"/>
<name>A0A6L2NTF7_TANCI</name>
<accession>A0A6L2NTF7</accession>
<proteinExistence type="predicted"/>